<comment type="subcellular location">
    <subcellularLocation>
        <location evidence="8">Cell membrane</location>
        <topology evidence="8">Multi-pass membrane protein</topology>
    </subcellularLocation>
    <subcellularLocation>
        <location evidence="1">Membrane</location>
        <topology evidence="1">Multi-pass membrane protein</topology>
    </subcellularLocation>
</comment>
<comment type="caution">
    <text evidence="10">The sequence shown here is derived from an EMBL/GenBank/DDBJ whole genome shotgun (WGS) entry which is preliminary data.</text>
</comment>
<protein>
    <recommendedName>
        <fullName evidence="8">Ammonium transporter</fullName>
    </recommendedName>
</protein>
<feature type="transmembrane region" description="Helical" evidence="8">
    <location>
        <begin position="94"/>
        <end position="113"/>
    </location>
</feature>
<name>A0A9N8HZ28_9STRA</name>
<dbReference type="Proteomes" id="UP001153069">
    <property type="component" value="Unassembled WGS sequence"/>
</dbReference>
<dbReference type="PANTHER" id="PTHR11730">
    <property type="entry name" value="AMMONIUM TRANSPORTER"/>
    <property type="match status" value="1"/>
</dbReference>
<dbReference type="InterPro" id="IPR024041">
    <property type="entry name" value="NH4_transpt_AmtB-like_dom"/>
</dbReference>
<dbReference type="GO" id="GO:0005886">
    <property type="term" value="C:plasma membrane"/>
    <property type="evidence" value="ECO:0007669"/>
    <property type="project" value="UniProtKB-SubCell"/>
</dbReference>
<feature type="domain" description="Ammonium transporter AmtB-like" evidence="9">
    <location>
        <begin position="60"/>
        <end position="489"/>
    </location>
</feature>
<keyword evidence="6 8" id="KW-0472">Membrane</keyword>
<feature type="transmembrane region" description="Helical" evidence="8">
    <location>
        <begin position="217"/>
        <end position="239"/>
    </location>
</feature>
<feature type="transmembrane region" description="Helical" evidence="8">
    <location>
        <begin position="333"/>
        <end position="354"/>
    </location>
</feature>
<keyword evidence="4 8" id="KW-0812">Transmembrane</keyword>
<evidence type="ECO:0000259" key="9">
    <source>
        <dbReference type="Pfam" id="PF00909"/>
    </source>
</evidence>
<sequence length="540" mass="58193">MSNTTTTAISSDETLTIFKACSEAIDYDDGANAYALLQCVSSHIESDIDATQHALRSYLLLLSGALIFFMQAGFAMLVAGSVRRKNTRNSMLKNLLDAVGAAIAYFCVGYGFAFGGEMNEFAGSGLPDTTFIGLENFFGQGEIDYPFYFFQYTFFAASVTIVAGTLAERCQMGAYLGYSMFLTGFVYPVVAHAAWTAKGFLSPTHVEPLLGIGMVDFSGSGVVHCTGGFTALYATKILGSRRGRFYDINTGAALDVPKPMPGHSVALQMLGSFILWFGWYGFNPGTALLLTDNPYQAEIGALCAVNTFMASSGACIAALIVKMIWSYRETGRYSFDLLAAMNGTLSGLVSITAGCATLDLWAAFLVGAIAGVLYVFGSDLLVRIQIDDAVDAIPVHAMGGAWGVIAVGLFSVPKRLAQIYGEEAGKHPGFFYSFSNGGVNADLLACQVVGILFIIAWTMATMFPFFIWLNFMGWFRTGSVQELVGLDIAYNLDGGEAAAADEGGAGAAEEDMKPEYLDAYQRYREVMREQRIQDQEEEDP</sequence>
<evidence type="ECO:0000313" key="11">
    <source>
        <dbReference type="Proteomes" id="UP001153069"/>
    </source>
</evidence>
<feature type="transmembrane region" description="Helical" evidence="8">
    <location>
        <begin position="393"/>
        <end position="412"/>
    </location>
</feature>
<dbReference type="InterPro" id="IPR001905">
    <property type="entry name" value="Ammonium_transpt"/>
</dbReference>
<gene>
    <name evidence="10" type="ORF">SEMRO_2154_G316820.1</name>
</gene>
<evidence type="ECO:0000256" key="8">
    <source>
        <dbReference type="RuleBase" id="RU362002"/>
    </source>
</evidence>
<dbReference type="PANTHER" id="PTHR11730:SF6">
    <property type="entry name" value="AMMONIUM TRANSPORTER"/>
    <property type="match status" value="1"/>
</dbReference>
<evidence type="ECO:0000256" key="3">
    <source>
        <dbReference type="ARBA" id="ARBA00022448"/>
    </source>
</evidence>
<evidence type="ECO:0000256" key="6">
    <source>
        <dbReference type="ARBA" id="ARBA00023136"/>
    </source>
</evidence>
<evidence type="ECO:0000256" key="2">
    <source>
        <dbReference type="ARBA" id="ARBA00005887"/>
    </source>
</evidence>
<dbReference type="Gene3D" id="1.10.3430.10">
    <property type="entry name" value="Ammonium transporter AmtB like domains"/>
    <property type="match status" value="1"/>
</dbReference>
<keyword evidence="5 8" id="KW-1133">Transmembrane helix</keyword>
<proteinExistence type="inferred from homology"/>
<reference evidence="10" key="1">
    <citation type="submission" date="2020-06" db="EMBL/GenBank/DDBJ databases">
        <authorList>
            <consortium name="Plant Systems Biology data submission"/>
        </authorList>
    </citation>
    <scope>NUCLEOTIDE SEQUENCE</scope>
    <source>
        <strain evidence="10">D6</strain>
    </source>
</reference>
<evidence type="ECO:0000256" key="4">
    <source>
        <dbReference type="ARBA" id="ARBA00022692"/>
    </source>
</evidence>
<dbReference type="OrthoDB" id="534912at2759"/>
<evidence type="ECO:0000256" key="5">
    <source>
        <dbReference type="ARBA" id="ARBA00022989"/>
    </source>
</evidence>
<organism evidence="10 11">
    <name type="scientific">Seminavis robusta</name>
    <dbReference type="NCBI Taxonomy" id="568900"/>
    <lineage>
        <taxon>Eukaryota</taxon>
        <taxon>Sar</taxon>
        <taxon>Stramenopiles</taxon>
        <taxon>Ochrophyta</taxon>
        <taxon>Bacillariophyta</taxon>
        <taxon>Bacillariophyceae</taxon>
        <taxon>Bacillariophycidae</taxon>
        <taxon>Naviculales</taxon>
        <taxon>Naviculaceae</taxon>
        <taxon>Seminavis</taxon>
    </lineage>
</organism>
<dbReference type="GO" id="GO:0008519">
    <property type="term" value="F:ammonium channel activity"/>
    <property type="evidence" value="ECO:0007669"/>
    <property type="project" value="InterPro"/>
</dbReference>
<dbReference type="Pfam" id="PF00909">
    <property type="entry name" value="Ammonium_transp"/>
    <property type="match status" value="1"/>
</dbReference>
<feature type="transmembrane region" description="Helical" evidence="8">
    <location>
        <begin position="360"/>
        <end position="381"/>
    </location>
</feature>
<dbReference type="FunFam" id="1.10.3430.10:FF:000016">
    <property type="entry name" value="Ammonium transporter"/>
    <property type="match status" value="1"/>
</dbReference>
<dbReference type="AlphaFoldDB" id="A0A9N8HZ28"/>
<evidence type="ECO:0000313" key="10">
    <source>
        <dbReference type="EMBL" id="CAB9528133.1"/>
    </source>
</evidence>
<feature type="transmembrane region" description="Helical" evidence="8">
    <location>
        <begin position="448"/>
        <end position="469"/>
    </location>
</feature>
<feature type="transmembrane region" description="Helical" evidence="8">
    <location>
        <begin position="147"/>
        <end position="167"/>
    </location>
</feature>
<keyword evidence="11" id="KW-1185">Reference proteome</keyword>
<dbReference type="SUPFAM" id="SSF111352">
    <property type="entry name" value="Ammonium transporter"/>
    <property type="match status" value="1"/>
</dbReference>
<evidence type="ECO:0000256" key="7">
    <source>
        <dbReference type="ARBA" id="ARBA00023177"/>
    </source>
</evidence>
<feature type="transmembrane region" description="Helical" evidence="8">
    <location>
        <begin position="299"/>
        <end position="321"/>
    </location>
</feature>
<dbReference type="EMBL" id="CAICTM010002152">
    <property type="protein sequence ID" value="CAB9528133.1"/>
    <property type="molecule type" value="Genomic_DNA"/>
</dbReference>
<keyword evidence="3 8" id="KW-0813">Transport</keyword>
<dbReference type="InterPro" id="IPR029020">
    <property type="entry name" value="Ammonium/urea_transptr"/>
</dbReference>
<dbReference type="NCBIfam" id="TIGR00836">
    <property type="entry name" value="amt"/>
    <property type="match status" value="1"/>
</dbReference>
<dbReference type="GO" id="GO:0097272">
    <property type="term" value="P:ammonium homeostasis"/>
    <property type="evidence" value="ECO:0007669"/>
    <property type="project" value="TreeGrafter"/>
</dbReference>
<evidence type="ECO:0000256" key="1">
    <source>
        <dbReference type="ARBA" id="ARBA00004141"/>
    </source>
</evidence>
<keyword evidence="7 8" id="KW-0924">Ammonia transport</keyword>
<accession>A0A9N8HZ28</accession>
<feature type="transmembrane region" description="Helical" evidence="8">
    <location>
        <begin position="58"/>
        <end position="82"/>
    </location>
</feature>
<comment type="similarity">
    <text evidence="2 8">Belongs to the ammonia transporter channel (TC 1.A.11.2) family.</text>
</comment>
<feature type="transmembrane region" description="Helical" evidence="8">
    <location>
        <begin position="174"/>
        <end position="197"/>
    </location>
</feature>